<gene>
    <name evidence="2" type="ORF">g.73634</name>
</gene>
<keyword evidence="1" id="KW-1133">Transmembrane helix</keyword>
<evidence type="ECO:0000256" key="1">
    <source>
        <dbReference type="SAM" id="Phobius"/>
    </source>
</evidence>
<feature type="transmembrane region" description="Helical" evidence="1">
    <location>
        <begin position="12"/>
        <end position="30"/>
    </location>
</feature>
<keyword evidence="1" id="KW-0812">Transmembrane</keyword>
<dbReference type="AlphaFoldDB" id="A0A2S2N916"/>
<evidence type="ECO:0000313" key="2">
    <source>
        <dbReference type="EMBL" id="MBY13630.1"/>
    </source>
</evidence>
<name>A0A2S2N916_SCHGA</name>
<accession>A0A2S2N916</accession>
<keyword evidence="1" id="KW-0472">Membrane</keyword>
<dbReference type="EMBL" id="GGMR01001011">
    <property type="protein sequence ID" value="MBY13630.1"/>
    <property type="molecule type" value="Transcribed_RNA"/>
</dbReference>
<proteinExistence type="predicted"/>
<protein>
    <submittedName>
        <fullName evidence="2">Uncharacterized protein</fullName>
    </submittedName>
</protein>
<feature type="transmembrane region" description="Helical" evidence="1">
    <location>
        <begin position="36"/>
        <end position="53"/>
    </location>
</feature>
<organism evidence="2">
    <name type="scientific">Schizaphis graminum</name>
    <name type="common">Green bug aphid</name>
    <dbReference type="NCBI Taxonomy" id="13262"/>
    <lineage>
        <taxon>Eukaryota</taxon>
        <taxon>Metazoa</taxon>
        <taxon>Ecdysozoa</taxon>
        <taxon>Arthropoda</taxon>
        <taxon>Hexapoda</taxon>
        <taxon>Insecta</taxon>
        <taxon>Pterygota</taxon>
        <taxon>Neoptera</taxon>
        <taxon>Paraneoptera</taxon>
        <taxon>Hemiptera</taxon>
        <taxon>Sternorrhyncha</taxon>
        <taxon>Aphidomorpha</taxon>
        <taxon>Aphidoidea</taxon>
        <taxon>Aphididae</taxon>
        <taxon>Aphidini</taxon>
        <taxon>Schizaphis</taxon>
    </lineage>
</organism>
<feature type="transmembrane region" description="Helical" evidence="1">
    <location>
        <begin position="85"/>
        <end position="101"/>
    </location>
</feature>
<reference evidence="2" key="1">
    <citation type="submission" date="2018-04" db="EMBL/GenBank/DDBJ databases">
        <title>Transcriptome of Schizaphis graminum biotype I.</title>
        <authorList>
            <person name="Scully E.D."/>
            <person name="Geib S.M."/>
            <person name="Palmer N.A."/>
            <person name="Koch K."/>
            <person name="Bradshaw J."/>
            <person name="Heng-Moss T."/>
            <person name="Sarath G."/>
        </authorList>
    </citation>
    <scope>NUCLEOTIDE SEQUENCE</scope>
</reference>
<sequence>MLHVVPWPVHGAIIIITLLLLCCPLDIVFINDSITTFFRVIFFTVSSPLRFFVHRHKDILIIRGQVAVAVCCCSRFDRRRNVSRRIQYIIIIIIIHVIMHTRRRSTTDGYAGRGVVFSGWIAEIGVCCRTPV</sequence>